<protein>
    <submittedName>
        <fullName evidence="3">Glycosyltransferase</fullName>
        <ecNumber evidence="3">2.4.-.-</ecNumber>
    </submittedName>
</protein>
<dbReference type="EC" id="2.4.-.-" evidence="3"/>
<dbReference type="Pfam" id="PF00535">
    <property type="entry name" value="Glycos_transf_2"/>
    <property type="match status" value="1"/>
</dbReference>
<evidence type="ECO:0000313" key="4">
    <source>
        <dbReference type="Proteomes" id="UP001156102"/>
    </source>
</evidence>
<dbReference type="Proteomes" id="UP001156102">
    <property type="component" value="Unassembled WGS sequence"/>
</dbReference>
<dbReference type="PANTHER" id="PTHR22916:SF3">
    <property type="entry name" value="UDP-GLCNAC:BETAGAL BETA-1,3-N-ACETYLGLUCOSAMINYLTRANSFERASE-LIKE PROTEIN 1"/>
    <property type="match status" value="1"/>
</dbReference>
<dbReference type="EMBL" id="JANCLT010000003">
    <property type="protein sequence ID" value="MCP8968351.1"/>
    <property type="molecule type" value="Genomic_DNA"/>
</dbReference>
<dbReference type="PANTHER" id="PTHR22916">
    <property type="entry name" value="GLYCOSYLTRANSFERASE"/>
    <property type="match status" value="1"/>
</dbReference>
<keyword evidence="4" id="KW-1185">Reference proteome</keyword>
<gene>
    <name evidence="3" type="ORF">NK662_07320</name>
</gene>
<proteinExistence type="inferred from homology"/>
<dbReference type="GO" id="GO:0016758">
    <property type="term" value="F:hexosyltransferase activity"/>
    <property type="evidence" value="ECO:0007669"/>
    <property type="project" value="UniProtKB-ARBA"/>
</dbReference>
<comment type="caution">
    <text evidence="3">The sequence shown here is derived from an EMBL/GenBank/DDBJ whole genome shotgun (WGS) entry which is preliminary data.</text>
</comment>
<name>A0AA42BPE8_9BACI</name>
<keyword evidence="3" id="KW-0328">Glycosyltransferase</keyword>
<dbReference type="SUPFAM" id="SSF53448">
    <property type="entry name" value="Nucleotide-diphospho-sugar transferases"/>
    <property type="match status" value="1"/>
</dbReference>
<accession>A0AA42BPE8</accession>
<organism evidence="3 4">
    <name type="scientific">Ectobacillus ponti</name>
    <dbReference type="NCBI Taxonomy" id="2961894"/>
    <lineage>
        <taxon>Bacteria</taxon>
        <taxon>Bacillati</taxon>
        <taxon>Bacillota</taxon>
        <taxon>Bacilli</taxon>
        <taxon>Bacillales</taxon>
        <taxon>Bacillaceae</taxon>
        <taxon>Ectobacillus</taxon>
    </lineage>
</organism>
<sequence>MLVSVITAVYNGELYLQECINSILNQTYTNFEYIIVNDGSTDGTKHILDAITDERVIIIHSERNQGAARSLNMAAERAKGIWIAVQDADDISCPAKLEEQVRYMQAHPDRIGVSSLIRSISGTVPVADHVLAAIENGYNTQLPMKEVYDNRFRQCYLCHGTVMYAKEAFLKAGMYDPAYSISYDYDLWLRLYEQMPIEKIPHVLYEYRIVTNSLTHSGGSKVNQELLHISTKYIRKLLQYKKGTEPKLVLAGSSEGIAFFKQHVESASALAVQEYYDLSRVQQEWKIINMLKHNKYDAVIIMGEDYNSRRFINDLRKNGLTEHEQFFRVWDYKW</sequence>
<evidence type="ECO:0000256" key="1">
    <source>
        <dbReference type="ARBA" id="ARBA00006739"/>
    </source>
</evidence>
<dbReference type="InterPro" id="IPR029044">
    <property type="entry name" value="Nucleotide-diphossugar_trans"/>
</dbReference>
<reference evidence="3" key="1">
    <citation type="submission" date="2022-07" db="EMBL/GenBank/DDBJ databases">
        <authorList>
            <person name="Li W.-J."/>
            <person name="Deng Q.-Q."/>
        </authorList>
    </citation>
    <scope>NUCLEOTIDE SEQUENCE</scope>
    <source>
        <strain evidence="3">SYSU M60031</strain>
    </source>
</reference>
<feature type="domain" description="Glycosyltransferase 2-like" evidence="2">
    <location>
        <begin position="4"/>
        <end position="156"/>
    </location>
</feature>
<dbReference type="RefSeq" id="WP_254758265.1">
    <property type="nucleotide sequence ID" value="NZ_JANCLT010000003.1"/>
</dbReference>
<comment type="similarity">
    <text evidence="1">Belongs to the glycosyltransferase 2 family.</text>
</comment>
<evidence type="ECO:0000313" key="3">
    <source>
        <dbReference type="EMBL" id="MCP8968351.1"/>
    </source>
</evidence>
<dbReference type="InterPro" id="IPR001173">
    <property type="entry name" value="Glyco_trans_2-like"/>
</dbReference>
<dbReference type="AlphaFoldDB" id="A0AA42BPE8"/>
<dbReference type="Gene3D" id="3.90.550.10">
    <property type="entry name" value="Spore Coat Polysaccharide Biosynthesis Protein SpsA, Chain A"/>
    <property type="match status" value="1"/>
</dbReference>
<keyword evidence="3" id="KW-0808">Transferase</keyword>
<evidence type="ECO:0000259" key="2">
    <source>
        <dbReference type="Pfam" id="PF00535"/>
    </source>
</evidence>